<dbReference type="PANTHER" id="PTHR43065:SF10">
    <property type="entry name" value="PEROXIDE STRESS-ACTIVATED HISTIDINE KINASE MAK3"/>
    <property type="match status" value="1"/>
</dbReference>
<accession>A0A0W0G055</accession>
<keyword evidence="3" id="KW-0716">Sensory transduction</keyword>
<dbReference type="InterPro" id="IPR005467">
    <property type="entry name" value="His_kinase_dom"/>
</dbReference>
<dbReference type="InterPro" id="IPR011006">
    <property type="entry name" value="CheY-like_superfamily"/>
</dbReference>
<feature type="domain" description="Histidine kinase" evidence="14">
    <location>
        <begin position="1134"/>
        <end position="1315"/>
    </location>
</feature>
<evidence type="ECO:0000259" key="14">
    <source>
        <dbReference type="PROSITE" id="PS50109"/>
    </source>
</evidence>
<dbReference type="Gene3D" id="3.30.450.270">
    <property type="match status" value="1"/>
</dbReference>
<dbReference type="Gene3D" id="3.30.565.10">
    <property type="entry name" value="Histidine kinase-like ATPase, C-terminal domain"/>
    <property type="match status" value="1"/>
</dbReference>
<dbReference type="InterPro" id="IPR035965">
    <property type="entry name" value="PAS-like_dom_sf"/>
</dbReference>
<feature type="region of interest" description="Disordered" evidence="12">
    <location>
        <begin position="22"/>
        <end position="158"/>
    </location>
</feature>
<feature type="compositionally biased region" description="Polar residues" evidence="12">
    <location>
        <begin position="582"/>
        <end position="602"/>
    </location>
</feature>
<feature type="compositionally biased region" description="Polar residues" evidence="12">
    <location>
        <begin position="248"/>
        <end position="281"/>
    </location>
</feature>
<evidence type="ECO:0000256" key="11">
    <source>
        <dbReference type="PROSITE-ProRule" id="PRU00169"/>
    </source>
</evidence>
<dbReference type="InterPro" id="IPR003661">
    <property type="entry name" value="HisK_dim/P_dom"/>
</dbReference>
<dbReference type="SMART" id="SM00065">
    <property type="entry name" value="GAF"/>
    <property type="match status" value="1"/>
</dbReference>
<evidence type="ECO:0000256" key="9">
    <source>
        <dbReference type="ARBA" id="ARBA00023012"/>
    </source>
</evidence>
<dbReference type="Pfam" id="PF01590">
    <property type="entry name" value="GAF"/>
    <property type="match status" value="1"/>
</dbReference>
<reference evidence="16 17" key="1">
    <citation type="submission" date="2015-12" db="EMBL/GenBank/DDBJ databases">
        <title>Draft genome sequence of Moniliophthora roreri, the causal agent of frosty pod rot of cacao.</title>
        <authorList>
            <person name="Aime M.C."/>
            <person name="Diaz-Valderrama J.R."/>
            <person name="Kijpornyongpan T."/>
            <person name="Phillips-Mora W."/>
        </authorList>
    </citation>
    <scope>NUCLEOTIDE SEQUENCE [LARGE SCALE GENOMIC DNA]</scope>
    <source>
        <strain evidence="16 17">MCA 2952</strain>
    </source>
</reference>
<feature type="region of interest" description="Disordered" evidence="12">
    <location>
        <begin position="1367"/>
        <end position="1454"/>
    </location>
</feature>
<feature type="compositionally biased region" description="Polar residues" evidence="12">
    <location>
        <begin position="64"/>
        <end position="79"/>
    </location>
</feature>
<dbReference type="SMART" id="SM00387">
    <property type="entry name" value="HATPase_c"/>
    <property type="match status" value="1"/>
</dbReference>
<dbReference type="PROSITE" id="PS50046">
    <property type="entry name" value="PHYTOCHROME_2"/>
    <property type="match status" value="1"/>
</dbReference>
<dbReference type="SUPFAM" id="SSF55785">
    <property type="entry name" value="PYP-like sensor domain (PAS domain)"/>
    <property type="match status" value="1"/>
</dbReference>
<name>A0A0W0G055_MONRR</name>
<dbReference type="InterPro" id="IPR016132">
    <property type="entry name" value="Phyto_chromo_attachment"/>
</dbReference>
<keyword evidence="7" id="KW-0067">ATP-binding</keyword>
<dbReference type="InterPro" id="IPR036097">
    <property type="entry name" value="HisK_dim/P_sf"/>
</dbReference>
<dbReference type="SUPFAM" id="SSF55874">
    <property type="entry name" value="ATPase domain of HSP90 chaperone/DNA topoisomerase II/histidine kinase"/>
    <property type="match status" value="1"/>
</dbReference>
<feature type="region of interest" description="Disordered" evidence="12">
    <location>
        <begin position="681"/>
        <end position="715"/>
    </location>
</feature>
<dbReference type="InterPro" id="IPR013654">
    <property type="entry name" value="PAS_2"/>
</dbReference>
<dbReference type="CDD" id="cd17546">
    <property type="entry name" value="REC_hyHK_CKI1_RcsC-like"/>
    <property type="match status" value="1"/>
</dbReference>
<dbReference type="Pfam" id="PF00360">
    <property type="entry name" value="PHY"/>
    <property type="match status" value="1"/>
</dbReference>
<dbReference type="InterPro" id="IPR043150">
    <property type="entry name" value="Phytochrome_PHY_sf"/>
</dbReference>
<evidence type="ECO:0000313" key="16">
    <source>
        <dbReference type="EMBL" id="KTB41983.1"/>
    </source>
</evidence>
<sequence length="1647" mass="178660">MSSSPSYEGSSSSHSTFVYPIKSLLSGIQPHREPQSSESSPSDSPSRSATLGLSSPTDLEPSDVTASTTTPRSLSSENNPPRPRSKRSATIATFAFDDSAAVPTSAKTSRRRHDHDPSPNFRHFPAGEEDPSSPRSFSRYPSGSNSAGATSSQSASVESTFFPSELFQLDSSAPTTIDEYPYDARHPPPLPIVAGQAFTTTSSSLLPHSERSMYERPWNVSELGIVHLPAIPSLRASSRSADSREDVNGQQTRSNSSGHRSTASSNLSQYYTPEDFSSSGGSRKANLGGSTIERSSSPSFTSSADAPLATVRFQYVQDENGHHVVTGREGQFAKCEDEPIRTPGAVQGFGVLIAVEELEDRLLVRQASENATEILGLSPQYLFSLECFTDTLPESQANLLWDSIQFLDDPSASPGFSNPMNVAAGHSVEDESEQGAPHVFLISGYGAPGTGRPHETTAGPHDPWGAQSGQRRWTCWCAVHRPQPSPYLSASGQKPLNKRAMIIMEFELELDTMNPLYPPQEPASPIASKASTASGLVSPSSRSSGSSSGSTSVSSSSGSGSGGRGSRTGGNSTDESERTLVSVDSNASTATLSSIDSDSPISMEQQNAPFSLVLSSSQDTITTHDPLGPLQAQSGQKTTPSSLSGLRGDDEWVPSTEDILESTTSRSKPLLALERLRRLSRMPGPIPDSSTAPGQGSLAARRRVNRPSQTSGGANVPGAVGMMDVFAVIAQINDQLGAAPDLDTFLKIVVGLIKDLTQFHRVLVYQFDEMWNGQVVSELVDWSQTHDLYMGLHFPASDIPAQARELYKLNKVRILYDRDQATARLVARSKEDLDPPLNMTHCYLRAMSPIHIKYLGNMGVRASMSVSIMAFGTLWGLVACHSYGDHGMRVSFPVRQMLRLLSQSISRNIERLSYAQRLHTRKLINTISSDNHPTGYIVSNADDLLGLFDADFGILVIGDGAKILGPNEHGQEILIMAEYLRLKVFNSIQVSQAVTTDFPDLRISTGLEVVAGLLYVPLSSGGKDFIAFLRRGQPRHVHWAGKPFKVGTEASAVLEPRKSFKTWSEKVAGRCRTWTDEQLETAGVLALVYGKFIEVWRQKESALATTKLTNLLLSNASHEVRTPLNHIINLLFTINDLLDLTRLESGNETTFNEPFDLCNAIDDATYLYRKEASRCKIAFKLETDDAPRIVVGDARKIKTVVQNLTANALKYTKRGSITVRCTTYEEPEGLRSPSSIAVEIVVADTGCGIPSAKLESIFREFEQVESSEPKTSTEPGVGLGLAVVARIVEQLGGQLRVESKVGEGSRFSFLIPLSLDVDGAERSGSSASGSSLSSSLRSARSFSCKSGEREIDSLVEALSSNYMKSNPASIAGSSSSSSPGAIEAPPQIPPSTSQGTQGTFSVTDSGVPVRPVRISDMDPPLVRTHSSWGRLGESARPQLDRRHSPDSLSSMPAPPKKIERTKLRVLIVEDNDINRKILAKRLRMDGHDVVNTTNGQEGLDQVKADREFDCILMDINMPILDGYEASERIRQVERMDELGDSTSPATESRRLSYQLNGRIPIFAVSASLFEQQRAKLSDAGMDGWILKPIDFKRLGTLLSGVTDLEQREQDRYHPGCNWEIGGWLAETRTLSREASSYSLEDVPDASL</sequence>
<dbReference type="eggNOG" id="KOG0519">
    <property type="taxonomic scope" value="Eukaryota"/>
</dbReference>
<feature type="modified residue" description="4-aspartylphosphate" evidence="11">
    <location>
        <position position="1514"/>
    </location>
</feature>
<feature type="domain" description="Response regulatory" evidence="15">
    <location>
        <begin position="1464"/>
        <end position="1602"/>
    </location>
</feature>
<feature type="compositionally biased region" description="Polar residues" evidence="12">
    <location>
        <begin position="631"/>
        <end position="644"/>
    </location>
</feature>
<gene>
    <name evidence="16" type="ORF">WG66_5402</name>
</gene>
<dbReference type="GO" id="GO:0005524">
    <property type="term" value="F:ATP binding"/>
    <property type="evidence" value="ECO:0007669"/>
    <property type="project" value="UniProtKB-KW"/>
</dbReference>
<feature type="compositionally biased region" description="Low complexity" evidence="12">
    <location>
        <begin position="133"/>
        <end position="144"/>
    </location>
</feature>
<evidence type="ECO:0000256" key="8">
    <source>
        <dbReference type="ARBA" id="ARBA00022991"/>
    </source>
</evidence>
<dbReference type="GO" id="GO:0000155">
    <property type="term" value="F:phosphorelay sensor kinase activity"/>
    <property type="evidence" value="ECO:0007669"/>
    <property type="project" value="InterPro"/>
</dbReference>
<feature type="domain" description="Phytochrome chromophore attachment site" evidence="13">
    <location>
        <begin position="741"/>
        <end position="903"/>
    </location>
</feature>
<evidence type="ECO:0000259" key="15">
    <source>
        <dbReference type="PROSITE" id="PS50110"/>
    </source>
</evidence>
<evidence type="ECO:0000259" key="13">
    <source>
        <dbReference type="PROSITE" id="PS50046"/>
    </source>
</evidence>
<dbReference type="GO" id="GO:0009881">
    <property type="term" value="F:photoreceptor activity"/>
    <property type="evidence" value="ECO:0007669"/>
    <property type="project" value="UniProtKB-KW"/>
</dbReference>
<keyword evidence="10" id="KW-0675">Receptor</keyword>
<dbReference type="Gene3D" id="3.40.50.2300">
    <property type="match status" value="1"/>
</dbReference>
<dbReference type="InterPro" id="IPR013515">
    <property type="entry name" value="Phytochrome_cen-reg"/>
</dbReference>
<organism evidence="16 17">
    <name type="scientific">Moniliophthora roreri</name>
    <name type="common">Frosty pod rot fungus</name>
    <name type="synonym">Monilia roreri</name>
    <dbReference type="NCBI Taxonomy" id="221103"/>
    <lineage>
        <taxon>Eukaryota</taxon>
        <taxon>Fungi</taxon>
        <taxon>Dikarya</taxon>
        <taxon>Basidiomycota</taxon>
        <taxon>Agaricomycotina</taxon>
        <taxon>Agaricomycetes</taxon>
        <taxon>Agaricomycetidae</taxon>
        <taxon>Agaricales</taxon>
        <taxon>Marasmiineae</taxon>
        <taxon>Marasmiaceae</taxon>
        <taxon>Moniliophthora</taxon>
    </lineage>
</organism>
<feature type="compositionally biased region" description="Gly residues" evidence="12">
    <location>
        <begin position="559"/>
        <end position="568"/>
    </location>
</feature>
<dbReference type="InterPro" id="IPR029016">
    <property type="entry name" value="GAF-like_dom_sf"/>
</dbReference>
<protein>
    <submittedName>
        <fullName evidence="16">Putative phytochrome-like protein</fullName>
    </submittedName>
</protein>
<evidence type="ECO:0000256" key="1">
    <source>
        <dbReference type="ARBA" id="ARBA00022543"/>
    </source>
</evidence>
<dbReference type="Pfam" id="PF02518">
    <property type="entry name" value="HATPase_c"/>
    <property type="match status" value="1"/>
</dbReference>
<evidence type="ECO:0000256" key="4">
    <source>
        <dbReference type="ARBA" id="ARBA00022679"/>
    </source>
</evidence>
<keyword evidence="1" id="KW-0600">Photoreceptor protein</keyword>
<dbReference type="PANTHER" id="PTHR43065">
    <property type="entry name" value="SENSOR HISTIDINE KINASE"/>
    <property type="match status" value="1"/>
</dbReference>
<keyword evidence="8" id="KW-0157">Chromophore</keyword>
<dbReference type="InterPro" id="IPR003018">
    <property type="entry name" value="GAF"/>
</dbReference>
<keyword evidence="6" id="KW-0418">Kinase</keyword>
<evidence type="ECO:0000256" key="3">
    <source>
        <dbReference type="ARBA" id="ARBA00022606"/>
    </source>
</evidence>
<feature type="compositionally biased region" description="Polar residues" evidence="12">
    <location>
        <begin position="1390"/>
        <end position="1404"/>
    </location>
</feature>
<keyword evidence="2 11" id="KW-0597">Phosphoprotein</keyword>
<dbReference type="PROSITE" id="PS50110">
    <property type="entry name" value="RESPONSE_REGULATORY"/>
    <property type="match status" value="1"/>
</dbReference>
<evidence type="ECO:0000256" key="2">
    <source>
        <dbReference type="ARBA" id="ARBA00022553"/>
    </source>
</evidence>
<feature type="compositionally biased region" description="Polar residues" evidence="12">
    <location>
        <begin position="145"/>
        <end position="158"/>
    </location>
</feature>
<dbReference type="InterPro" id="IPR004358">
    <property type="entry name" value="Sig_transdc_His_kin-like_C"/>
</dbReference>
<evidence type="ECO:0000256" key="10">
    <source>
        <dbReference type="ARBA" id="ARBA00023170"/>
    </source>
</evidence>
<dbReference type="EMBL" id="LATX01001400">
    <property type="protein sequence ID" value="KTB41983.1"/>
    <property type="molecule type" value="Genomic_DNA"/>
</dbReference>
<dbReference type="Gene3D" id="3.30.450.40">
    <property type="match status" value="1"/>
</dbReference>
<dbReference type="Proteomes" id="UP000054988">
    <property type="component" value="Unassembled WGS sequence"/>
</dbReference>
<keyword evidence="4" id="KW-0808">Transferase</keyword>
<evidence type="ECO:0000256" key="6">
    <source>
        <dbReference type="ARBA" id="ARBA00022777"/>
    </source>
</evidence>
<dbReference type="GO" id="GO:0006355">
    <property type="term" value="P:regulation of DNA-templated transcription"/>
    <property type="evidence" value="ECO:0007669"/>
    <property type="project" value="InterPro"/>
</dbReference>
<dbReference type="PRINTS" id="PR00344">
    <property type="entry name" value="BCTRLSENSOR"/>
</dbReference>
<dbReference type="SUPFAM" id="SSF52172">
    <property type="entry name" value="CheY-like"/>
    <property type="match status" value="1"/>
</dbReference>
<evidence type="ECO:0000256" key="12">
    <source>
        <dbReference type="SAM" id="MobiDB-lite"/>
    </source>
</evidence>
<feature type="compositionally biased region" description="Low complexity" evidence="12">
    <location>
        <begin position="36"/>
        <end position="48"/>
    </location>
</feature>
<feature type="compositionally biased region" description="Low complexity" evidence="12">
    <location>
        <begin position="534"/>
        <end position="558"/>
    </location>
</feature>
<keyword evidence="9" id="KW-0902">Two-component regulatory system</keyword>
<feature type="compositionally biased region" description="Low complexity" evidence="12">
    <location>
        <begin position="1367"/>
        <end position="1385"/>
    </location>
</feature>
<feature type="region of interest" description="Disordered" evidence="12">
    <location>
        <begin position="515"/>
        <end position="602"/>
    </location>
</feature>
<evidence type="ECO:0000256" key="7">
    <source>
        <dbReference type="ARBA" id="ARBA00022840"/>
    </source>
</evidence>
<dbReference type="PROSITE" id="PS50109">
    <property type="entry name" value="HIS_KIN"/>
    <property type="match status" value="1"/>
</dbReference>
<dbReference type="Pfam" id="PF08446">
    <property type="entry name" value="PAS_2"/>
    <property type="match status" value="1"/>
</dbReference>
<dbReference type="Gene3D" id="3.30.450.20">
    <property type="entry name" value="PAS domain"/>
    <property type="match status" value="1"/>
</dbReference>
<dbReference type="InterPro" id="IPR003594">
    <property type="entry name" value="HATPase_dom"/>
</dbReference>
<feature type="compositionally biased region" description="Low complexity" evidence="12">
    <location>
        <begin position="290"/>
        <end position="303"/>
    </location>
</feature>
<comment type="caution">
    <text evidence="16">The sequence shown here is derived from an EMBL/GenBank/DDBJ whole genome shotgun (WGS) entry which is preliminary data.</text>
</comment>
<dbReference type="SUPFAM" id="SSF55781">
    <property type="entry name" value="GAF domain-like"/>
    <property type="match status" value="2"/>
</dbReference>
<dbReference type="SMART" id="SM00448">
    <property type="entry name" value="REC"/>
    <property type="match status" value="1"/>
</dbReference>
<feature type="region of interest" description="Disordered" evidence="12">
    <location>
        <begin position="620"/>
        <end position="652"/>
    </location>
</feature>
<evidence type="ECO:0000256" key="5">
    <source>
        <dbReference type="ARBA" id="ARBA00022741"/>
    </source>
</evidence>
<dbReference type="InterPro" id="IPR001789">
    <property type="entry name" value="Sig_transdc_resp-reg_receiver"/>
</dbReference>
<dbReference type="SUPFAM" id="SSF47384">
    <property type="entry name" value="Homodimeric domain of signal transducing histidine kinase"/>
    <property type="match status" value="1"/>
</dbReference>
<keyword evidence="5" id="KW-0547">Nucleotide-binding</keyword>
<dbReference type="GO" id="GO:0009584">
    <property type="term" value="P:detection of visible light"/>
    <property type="evidence" value="ECO:0007669"/>
    <property type="project" value="InterPro"/>
</dbReference>
<feature type="region of interest" description="Disordered" evidence="12">
    <location>
        <begin position="236"/>
        <end position="303"/>
    </location>
</feature>
<dbReference type="CDD" id="cd00082">
    <property type="entry name" value="HisKA"/>
    <property type="match status" value="1"/>
</dbReference>
<evidence type="ECO:0000313" key="17">
    <source>
        <dbReference type="Proteomes" id="UP000054988"/>
    </source>
</evidence>
<proteinExistence type="predicted"/>
<dbReference type="Pfam" id="PF00072">
    <property type="entry name" value="Response_reg"/>
    <property type="match status" value="1"/>
</dbReference>
<dbReference type="InterPro" id="IPR036890">
    <property type="entry name" value="HATPase_C_sf"/>
</dbReference>